<gene>
    <name evidence="2" type="ORF">CCO03_18145</name>
</gene>
<accession>A0A1Y0ERW7</accession>
<dbReference type="EMBL" id="CP021455">
    <property type="protein sequence ID" value="ARU06343.1"/>
    <property type="molecule type" value="Genomic_DNA"/>
</dbReference>
<protein>
    <submittedName>
        <fullName evidence="2">Uncharacterized protein</fullName>
    </submittedName>
</protein>
<evidence type="ECO:0000313" key="3">
    <source>
        <dbReference type="Proteomes" id="UP000196138"/>
    </source>
</evidence>
<evidence type="ECO:0000256" key="1">
    <source>
        <dbReference type="SAM" id="MobiDB-lite"/>
    </source>
</evidence>
<sequence>MQPPPIHGQRLGARHRSHDGQRTPCRRLPWFAHAPHPIEASVAGWAMLIGLRHEQEHPSFAMSHSPALDAPHGERMLDDRVPHSLAIWMGLTTQSPASFRQYFDGMDELAAFGAIQRDLGTNFIDPDWFYWDFHAQPQPVASFVQELDCQPETQALVLKAARAKGLTEVNAFFCHVEARFHEAEPERRYNDLLFLGNFPD</sequence>
<proteinExistence type="predicted"/>
<name>A0A1Y0ERW7_9BURK</name>
<reference evidence="2 3" key="1">
    <citation type="submission" date="2017-05" db="EMBL/GenBank/DDBJ databases">
        <authorList>
            <person name="Song R."/>
            <person name="Chenine A.L."/>
            <person name="Ruprecht R.M."/>
        </authorList>
    </citation>
    <scope>NUCLEOTIDE SEQUENCE [LARGE SCALE GENOMIC DNA]</scope>
    <source>
        <strain evidence="2 3">DSM 26136</strain>
    </source>
</reference>
<organism evidence="2 3">
    <name type="scientific">Comamonas serinivorans</name>
    <dbReference type="NCBI Taxonomy" id="1082851"/>
    <lineage>
        <taxon>Bacteria</taxon>
        <taxon>Pseudomonadati</taxon>
        <taxon>Pseudomonadota</taxon>
        <taxon>Betaproteobacteria</taxon>
        <taxon>Burkholderiales</taxon>
        <taxon>Comamonadaceae</taxon>
        <taxon>Comamonas</taxon>
    </lineage>
</organism>
<evidence type="ECO:0000313" key="2">
    <source>
        <dbReference type="EMBL" id="ARU06343.1"/>
    </source>
</evidence>
<dbReference type="KEGG" id="cser:CCO03_18145"/>
<dbReference type="AlphaFoldDB" id="A0A1Y0ERW7"/>
<dbReference type="Proteomes" id="UP000196138">
    <property type="component" value="Chromosome"/>
</dbReference>
<keyword evidence="3" id="KW-1185">Reference proteome</keyword>
<feature type="region of interest" description="Disordered" evidence="1">
    <location>
        <begin position="1"/>
        <end position="22"/>
    </location>
</feature>